<feature type="region of interest" description="Disordered" evidence="2">
    <location>
        <begin position="141"/>
        <end position="160"/>
    </location>
</feature>
<dbReference type="AlphaFoldDB" id="A0A699YH75"/>
<evidence type="ECO:0000313" key="3">
    <source>
        <dbReference type="EMBL" id="GFH06244.1"/>
    </source>
</evidence>
<feature type="compositionally biased region" description="Low complexity" evidence="2">
    <location>
        <begin position="145"/>
        <end position="160"/>
    </location>
</feature>
<accession>A0A699YH75</accession>
<evidence type="ECO:0000256" key="1">
    <source>
        <dbReference type="SAM" id="Coils"/>
    </source>
</evidence>
<keyword evidence="1" id="KW-0175">Coiled coil</keyword>
<dbReference type="Proteomes" id="UP000485058">
    <property type="component" value="Unassembled WGS sequence"/>
</dbReference>
<organism evidence="3 4">
    <name type="scientific">Haematococcus lacustris</name>
    <name type="common">Green alga</name>
    <name type="synonym">Haematococcus pluvialis</name>
    <dbReference type="NCBI Taxonomy" id="44745"/>
    <lineage>
        <taxon>Eukaryota</taxon>
        <taxon>Viridiplantae</taxon>
        <taxon>Chlorophyta</taxon>
        <taxon>core chlorophytes</taxon>
        <taxon>Chlorophyceae</taxon>
        <taxon>CS clade</taxon>
        <taxon>Chlamydomonadales</taxon>
        <taxon>Haematococcaceae</taxon>
        <taxon>Haematococcus</taxon>
    </lineage>
</organism>
<comment type="caution">
    <text evidence="3">The sequence shown here is derived from an EMBL/GenBank/DDBJ whole genome shotgun (WGS) entry which is preliminary data.</text>
</comment>
<feature type="coiled-coil region" evidence="1">
    <location>
        <begin position="7"/>
        <end position="56"/>
    </location>
</feature>
<protein>
    <submittedName>
        <fullName evidence="3">Uncharacterized protein</fullName>
    </submittedName>
</protein>
<reference evidence="3 4" key="1">
    <citation type="submission" date="2020-02" db="EMBL/GenBank/DDBJ databases">
        <title>Draft genome sequence of Haematococcus lacustris strain NIES-144.</title>
        <authorList>
            <person name="Morimoto D."/>
            <person name="Nakagawa S."/>
            <person name="Yoshida T."/>
            <person name="Sawayama S."/>
        </authorList>
    </citation>
    <scope>NUCLEOTIDE SEQUENCE [LARGE SCALE GENOMIC DNA]</scope>
    <source>
        <strain evidence="3 4">NIES-144</strain>
    </source>
</reference>
<feature type="coiled-coil region" evidence="1">
    <location>
        <begin position="97"/>
        <end position="124"/>
    </location>
</feature>
<keyword evidence="4" id="KW-1185">Reference proteome</keyword>
<proteinExistence type="predicted"/>
<gene>
    <name evidence="3" type="ORF">HaLaN_00843</name>
</gene>
<sequence length="181" mass="19556">MVGAAGNEELRRRLEERRRLVEVLEAALAEKDSQAMKAAAQHAQELQQAVARQRQEELETAARASAVAAATAEEQARMARNAFDLELLSRAAAQRSADEANVQAHAIAAELAELRVEMQALRAQVARSSLGDKELRAELEQAEDAAAVRQAGSQQGGSSSRGVWAALWGQQMITGSSRQQQ</sequence>
<evidence type="ECO:0000313" key="4">
    <source>
        <dbReference type="Proteomes" id="UP000485058"/>
    </source>
</evidence>
<dbReference type="EMBL" id="BLLF01000029">
    <property type="protein sequence ID" value="GFH06244.1"/>
    <property type="molecule type" value="Genomic_DNA"/>
</dbReference>
<name>A0A699YH75_HAELA</name>
<evidence type="ECO:0000256" key="2">
    <source>
        <dbReference type="SAM" id="MobiDB-lite"/>
    </source>
</evidence>